<protein>
    <submittedName>
        <fullName evidence="1">Uncharacterized protein</fullName>
    </submittedName>
</protein>
<reference evidence="1 2" key="1">
    <citation type="submission" date="2021-03" db="EMBL/GenBank/DDBJ databases">
        <title>Genomic Encyclopedia of Type Strains, Phase IV (KMG-IV): sequencing the most valuable type-strain genomes for metagenomic binning, comparative biology and taxonomic classification.</title>
        <authorList>
            <person name="Goeker M."/>
        </authorList>
    </citation>
    <scope>NUCLEOTIDE SEQUENCE [LARGE SCALE GENOMIC DNA]</scope>
    <source>
        <strain evidence="1 2">DSM 24738</strain>
    </source>
</reference>
<dbReference type="RefSeq" id="WP_209808979.1">
    <property type="nucleotide sequence ID" value="NZ_JAGGKT010000002.1"/>
</dbReference>
<gene>
    <name evidence="1" type="ORF">J2Z37_000859</name>
</gene>
<name>A0ABS4GL83_9BACL</name>
<proteinExistence type="predicted"/>
<comment type="caution">
    <text evidence="1">The sequence shown here is derived from an EMBL/GenBank/DDBJ whole genome shotgun (WGS) entry which is preliminary data.</text>
</comment>
<organism evidence="1 2">
    <name type="scientific">Ammoniphilus resinae</name>
    <dbReference type="NCBI Taxonomy" id="861532"/>
    <lineage>
        <taxon>Bacteria</taxon>
        <taxon>Bacillati</taxon>
        <taxon>Bacillota</taxon>
        <taxon>Bacilli</taxon>
        <taxon>Bacillales</taxon>
        <taxon>Paenibacillaceae</taxon>
        <taxon>Aneurinibacillus group</taxon>
        <taxon>Ammoniphilus</taxon>
    </lineage>
</organism>
<accession>A0ABS4GL83</accession>
<sequence>MYPLIQEKATNHQRFLERIEMFSFQLEFEGVKYHYVLYKRFGKPAGILIIDQYGEVIPREEAKPIVATFNYYNNIATGATTDLVRDMNKDITPMLDLDRLLNENAAELLHLNEYQDVRKMLRTIIEGQDQLKVIFEQLKAIDIAGRENRKLVTMDDVKTFMTWNDQYQSILYRNGRIQQENKEAIERLLQYVKGNKATFCGSDRMIDVLEAFLAPHVARTLEQSLETFEKGIDGKRVRFAPDHEGIQQMLVLYKQNTQKETENILYKLLRNP</sequence>
<evidence type="ECO:0000313" key="2">
    <source>
        <dbReference type="Proteomes" id="UP001519343"/>
    </source>
</evidence>
<evidence type="ECO:0000313" key="1">
    <source>
        <dbReference type="EMBL" id="MBP1930862.1"/>
    </source>
</evidence>
<dbReference type="Proteomes" id="UP001519343">
    <property type="component" value="Unassembled WGS sequence"/>
</dbReference>
<keyword evidence="2" id="KW-1185">Reference proteome</keyword>
<dbReference type="EMBL" id="JAGGKT010000002">
    <property type="protein sequence ID" value="MBP1930862.1"/>
    <property type="molecule type" value="Genomic_DNA"/>
</dbReference>